<dbReference type="OrthoDB" id="10258608at2759"/>
<sequence>MPLPGNGIYVVQGEISTLLTAMRRGVRWSSHSYVDEEQDALMRSFTDLKDVLNQIGDLRELDPNHFLGPFLEVIRSEETTGPVTSLALSAVNKLLSYGLIDPKGRSIPATVENIADAVTHARFVGTDQASDGVVLMKILQVLRTLILHPGGVSLTNESVCEIMLSCFRICFETRLSELLRKSAEHSLKDIVQLLFSRLPEFADDHRTSGKKLKMRANSMDATNRKQKKSKVSFRTKSKAAKGSEESAAAHEKEASHPEKMRDVEKTPEPAAESAQPESLAVSKKQQHLSTTPLTPAGNILDMQGEFHRSPSIPEEDASAERAALDSSGDSGPGETAQDDLNPESDKAENVMPSPDVDCGPCVVITMEDALEEDPTAAVQNSAEGIAEASAESGLATPESNREDSKLDEFIPDIETGRLEDEPKENEKTLQSDSKLQDYVNEQGVIFMAQDIGTEVDSAPLIPYGIACVRELFRFLVSLCNPLDKQNTEVMIHTGLTLLTVACEIGADHISRYSSLLNLIKDDLCRNLFSLLSSERLSIFATTLQVSFLMFESMRTHLKFQLELYLNRLMDIIVSDSPKTLYEQKEMALESVVQLWRIPGLVTELYLNYDCDLYSPNLFEDLTKLLSKNAFPVAGLYNTHLLSLDALLTIIDAIECHCHNRILNQRQEVKGEADSPLADDSLKALVEQSPAFVFRNGRQKVSKNIPSHEQLMAIKCKKKLLATGTEHFNAKATKGISFLEENHLLSNPLDPSDIVVFLKENPKLDKKMIGEYISNRKNLKVLEAFVKSFDFVELRIDEALRLYLETFRLPGEAPLISLVLEQFADHWHKCNNEPFANADAAFTLAYAVIMLNVDQHNYNVKRQSIPMTLEQFKRNLKGVNGSLDFDEEMLDDIYESIKKEEIVMPAEQTGLVRENYLWKVLLRRGASKEGVYIHAPNGLFDHDLFSLIWGPTVAALSFVFDKSNDATIYQKSISGFRKCAMISAHYGMSNDFDNLIISLCKFTTLLNTSETPDNLTISFGSNTKAMLAAKTVFNLAHRHGDILREGWKNVLDCLIQLYRCKLLPKALVEAEDFIDQSGKISLIREELPLQKTETGLLSSLYSYLSSEPANYKGPSPEDQEYIKQAQHCVRECHLEHLVTESKFLRLDSLQEMVKAFIIACHGPDGHVTLESSFDEDAAVFFLEMLIKIVIQNRDRVSTIWSAIRDHIYSLIMGASACDHHFLMERSIVGLLRLAIRLMRREDMSPVVLQSLRMLLLLKSHTLYRVSRQISFGLYELLKTSASNIHTEADWAIIFNLLECVGAGGHPPKIVGDSSQPSSDQGGAKSDGEIQPINTSETSGIERGYTSDSELQYGESLKSKQTPPRPLSPGETAPSGCSSPGGWILVGKEGDIQPVQVKPFPVNQCSIVHERELLAHDSHALVKCVESLAFLVRDVAHITPYNFENCVRCIRTFVEASILSNDKKVAGRLGSVGRDPKLKKKSASKKRLESHRSRERASNPYDADESDPEDIPSSYQQVSIQLLDLMHTLHIRTAQIYKSWSAEHGDISCNSLWSIGWCPLLQGIARLCCDNRKQVRTSAITYLQRALLVHDLQTLSAAEWESCFNKVLFPLLAKLLEPAANSEVDDPAGIEETRMRGATVLSKVFLHHLTPLQSLPTFTGLWLTILDFMDKYMHADKSDLLSEAITELLKNMLLVMDSAKVFSSADGYSQLWTVTWEKINTFLPHLREDLFKSHPSVEEQNRGPSPTMQSPLPGEASPPPASPPPPPQSASPQADAAARPSSIILQPPMQTISTPIFSPTTQPVQLNAVASAPPALQPSPESPDPAAFPLFPSTYPLTTPYFMQTGVSNAVYPQHQYLGPSGFYDHFQQSQQYVPVNLPVASSPIQPALNAPNNVAVSTPSVGLLLDPNLMKGTSLPALQIVSPPAPQREAN</sequence>
<protein>
    <recommendedName>
        <fullName evidence="6">SEC7 domain-containing protein</fullName>
    </recommendedName>
</protein>
<evidence type="ECO:0000256" key="2">
    <source>
        <dbReference type="ARBA" id="ARBA00004399"/>
    </source>
</evidence>
<comment type="subcellular location">
    <subcellularLocation>
        <location evidence="2">Endoplasmic reticulum-Golgi intermediate compartment</location>
    </subcellularLocation>
    <subcellularLocation>
        <location evidence="1">Golgi apparatus</location>
        <location evidence="1">cis-Golgi network</location>
    </subcellularLocation>
</comment>
<dbReference type="Gene3D" id="1.10.1000.11">
    <property type="entry name" value="Arf Nucleotide-binding Site Opener,domain 2"/>
    <property type="match status" value="1"/>
</dbReference>
<dbReference type="GO" id="GO:0005794">
    <property type="term" value="C:Golgi apparatus"/>
    <property type="evidence" value="ECO:0007669"/>
    <property type="project" value="UniProtKB-SubCell"/>
</dbReference>
<dbReference type="GO" id="GO:0016197">
    <property type="term" value="P:endosomal transport"/>
    <property type="evidence" value="ECO:0007669"/>
    <property type="project" value="UniProtKB-ARBA"/>
</dbReference>
<keyword evidence="4" id="KW-0333">Golgi apparatus</keyword>
<dbReference type="Gene3D" id="1.10.220.20">
    <property type="match status" value="1"/>
</dbReference>
<dbReference type="FunFam" id="1.10.1000.11:FF:000007">
    <property type="entry name" value="Golgi-specific brefeldin A-resistance guanine nucleotide exchange factor 1"/>
    <property type="match status" value="1"/>
</dbReference>
<dbReference type="EMBL" id="CADEPI010000161">
    <property type="protein sequence ID" value="CAB3378278.1"/>
    <property type="molecule type" value="Genomic_DNA"/>
</dbReference>
<dbReference type="Proteomes" id="UP000494165">
    <property type="component" value="Unassembled WGS sequence"/>
</dbReference>
<feature type="compositionally biased region" description="Basic residues" evidence="5">
    <location>
        <begin position="224"/>
        <end position="239"/>
    </location>
</feature>
<dbReference type="PROSITE" id="PS50190">
    <property type="entry name" value="SEC7"/>
    <property type="match status" value="1"/>
</dbReference>
<gene>
    <name evidence="7" type="ORF">CLODIP_2_CD11258</name>
</gene>
<keyword evidence="8" id="KW-1185">Reference proteome</keyword>
<dbReference type="Pfam" id="PF23325">
    <property type="entry name" value="TPR_28"/>
    <property type="match status" value="1"/>
</dbReference>
<dbReference type="Pfam" id="PF01369">
    <property type="entry name" value="Sec7"/>
    <property type="match status" value="1"/>
</dbReference>
<feature type="region of interest" description="Disordered" evidence="5">
    <location>
        <begin position="206"/>
        <end position="359"/>
    </location>
</feature>
<organism evidence="7 8">
    <name type="scientific">Cloeon dipterum</name>
    <dbReference type="NCBI Taxonomy" id="197152"/>
    <lineage>
        <taxon>Eukaryota</taxon>
        <taxon>Metazoa</taxon>
        <taxon>Ecdysozoa</taxon>
        <taxon>Arthropoda</taxon>
        <taxon>Hexapoda</taxon>
        <taxon>Insecta</taxon>
        <taxon>Pterygota</taxon>
        <taxon>Palaeoptera</taxon>
        <taxon>Ephemeroptera</taxon>
        <taxon>Pisciforma</taxon>
        <taxon>Baetidae</taxon>
        <taxon>Cloeon</taxon>
    </lineage>
</organism>
<dbReference type="SMART" id="SM00222">
    <property type="entry name" value="Sec7"/>
    <property type="match status" value="1"/>
</dbReference>
<comment type="caution">
    <text evidence="7">The sequence shown here is derived from an EMBL/GenBank/DDBJ whole genome shotgun (WGS) entry which is preliminary data.</text>
</comment>
<feature type="compositionally biased region" description="Basic and acidic residues" evidence="5">
    <location>
        <begin position="1484"/>
        <end position="1495"/>
    </location>
</feature>
<dbReference type="PANTHER" id="PTHR10663">
    <property type="entry name" value="GUANYL-NUCLEOTIDE EXCHANGE FACTOR"/>
    <property type="match status" value="1"/>
</dbReference>
<feature type="compositionally biased region" description="Low complexity" evidence="5">
    <location>
        <begin position="1768"/>
        <end position="1777"/>
    </location>
</feature>
<feature type="region of interest" description="Disordered" evidence="5">
    <location>
        <begin position="1468"/>
        <end position="1510"/>
    </location>
</feature>
<reference evidence="7 8" key="1">
    <citation type="submission" date="2020-04" db="EMBL/GenBank/DDBJ databases">
        <authorList>
            <person name="Alioto T."/>
            <person name="Alioto T."/>
            <person name="Gomez Garrido J."/>
        </authorList>
    </citation>
    <scope>NUCLEOTIDE SEQUENCE [LARGE SCALE GENOMIC DNA]</scope>
</reference>
<feature type="region of interest" description="Disordered" evidence="5">
    <location>
        <begin position="1732"/>
        <end position="1777"/>
    </location>
</feature>
<dbReference type="GO" id="GO:0005085">
    <property type="term" value="F:guanyl-nucleotide exchange factor activity"/>
    <property type="evidence" value="ECO:0007669"/>
    <property type="project" value="InterPro"/>
</dbReference>
<feature type="compositionally biased region" description="Low complexity" evidence="5">
    <location>
        <begin position="1310"/>
        <end position="1321"/>
    </location>
</feature>
<evidence type="ECO:0000256" key="5">
    <source>
        <dbReference type="SAM" id="MobiDB-lite"/>
    </source>
</evidence>
<feature type="domain" description="SEC7" evidence="6">
    <location>
        <begin position="709"/>
        <end position="899"/>
    </location>
</feature>
<dbReference type="InterPro" id="IPR056604">
    <property type="entry name" value="GBF1-like_TPR"/>
</dbReference>
<feature type="region of interest" description="Disordered" evidence="5">
    <location>
        <begin position="1306"/>
        <end position="1377"/>
    </location>
</feature>
<dbReference type="Pfam" id="PF12783">
    <property type="entry name" value="Sec7-like_HUS"/>
    <property type="match status" value="1"/>
</dbReference>
<dbReference type="GO" id="GO:0010256">
    <property type="term" value="P:endomembrane system organization"/>
    <property type="evidence" value="ECO:0007669"/>
    <property type="project" value="UniProtKB-ARBA"/>
</dbReference>
<accession>A0A8S1DCA7</accession>
<dbReference type="InterPro" id="IPR000904">
    <property type="entry name" value="Sec7_dom"/>
</dbReference>
<evidence type="ECO:0000256" key="1">
    <source>
        <dbReference type="ARBA" id="ARBA00004222"/>
    </source>
</evidence>
<evidence type="ECO:0000313" key="7">
    <source>
        <dbReference type="EMBL" id="CAB3378278.1"/>
    </source>
</evidence>
<feature type="compositionally biased region" description="Low complexity" evidence="5">
    <location>
        <begin position="385"/>
        <end position="395"/>
    </location>
</feature>
<name>A0A8S1DCA7_9INSE</name>
<dbReference type="CDD" id="cd00171">
    <property type="entry name" value="Sec7"/>
    <property type="match status" value="1"/>
</dbReference>
<feature type="compositionally biased region" description="Pro residues" evidence="5">
    <location>
        <begin position="1754"/>
        <end position="1767"/>
    </location>
</feature>
<evidence type="ECO:0000256" key="3">
    <source>
        <dbReference type="ARBA" id="ARBA00022448"/>
    </source>
</evidence>
<evidence type="ECO:0000256" key="4">
    <source>
        <dbReference type="ARBA" id="ARBA00023034"/>
    </source>
</evidence>
<proteinExistence type="predicted"/>
<dbReference type="InterPro" id="IPR032691">
    <property type="entry name" value="Mon2/Sec7/BIG1-like_HUS"/>
</dbReference>
<dbReference type="GO" id="GO:0032012">
    <property type="term" value="P:regulation of ARF protein signal transduction"/>
    <property type="evidence" value="ECO:0007669"/>
    <property type="project" value="InterPro"/>
</dbReference>
<evidence type="ECO:0000313" key="8">
    <source>
        <dbReference type="Proteomes" id="UP000494165"/>
    </source>
</evidence>
<dbReference type="PANTHER" id="PTHR10663:SF388">
    <property type="entry name" value="GOLGI-SPECIFIC BREFELDIN A-RESISTANCE GUANINE NUCLEOTIDE EXCHANGE FACTOR 1"/>
    <property type="match status" value="1"/>
</dbReference>
<evidence type="ECO:0000259" key="6">
    <source>
        <dbReference type="PROSITE" id="PS50190"/>
    </source>
</evidence>
<feature type="compositionally biased region" description="Basic and acidic residues" evidence="5">
    <location>
        <begin position="241"/>
        <end position="267"/>
    </location>
</feature>
<dbReference type="InterPro" id="IPR023394">
    <property type="entry name" value="Sec7_C_sf"/>
</dbReference>
<feature type="region of interest" description="Disordered" evidence="5">
    <location>
        <begin position="385"/>
        <end position="407"/>
    </location>
</feature>
<dbReference type="SUPFAM" id="SSF48425">
    <property type="entry name" value="Sec7 domain"/>
    <property type="match status" value="1"/>
</dbReference>
<dbReference type="InterPro" id="IPR035999">
    <property type="entry name" value="Sec7_dom_sf"/>
</dbReference>
<dbReference type="GO" id="GO:0005793">
    <property type="term" value="C:endoplasmic reticulum-Golgi intermediate compartment"/>
    <property type="evidence" value="ECO:0007669"/>
    <property type="project" value="UniProtKB-SubCell"/>
</dbReference>
<keyword evidence="3" id="KW-0813">Transport</keyword>